<dbReference type="AlphaFoldDB" id="A0A240C9I0"/>
<dbReference type="EMBL" id="LT906479">
    <property type="protein sequence ID" value="SNW04701.1"/>
    <property type="molecule type" value="Genomic_DNA"/>
</dbReference>
<protein>
    <recommendedName>
        <fullName evidence="4">Tetratricopeptide repeat</fullName>
    </recommendedName>
</protein>
<accession>A0A240C9I0</accession>
<sequence>MKALVSLLLTCGALASAQASAHIDEPDIAADCQKVAGYAALGKSAYQRQDYAKAADIFRDQAAWSEFCGLSAQATATAYNNVALALMHAGELLKAQAYLGLAPQDSKSQHNLGPLRQRLAQRPQPAGPAGIYWQYAGRGVWSEVAVKPLGRRWQIDFSGYFMPKMGLYYGPNMGDFSAALPIERGRAVYRRREPAEAMVCDVTMRFSEAALDLHTEGDCGFGFNVRAEGRFVRVE</sequence>
<dbReference type="KEGG" id="sfj:SAMEA4384070_3968"/>
<dbReference type="SUPFAM" id="SSF48452">
    <property type="entry name" value="TPR-like"/>
    <property type="match status" value="1"/>
</dbReference>
<organism evidence="2 3">
    <name type="scientific">Serratia ficaria</name>
    <dbReference type="NCBI Taxonomy" id="61651"/>
    <lineage>
        <taxon>Bacteria</taxon>
        <taxon>Pseudomonadati</taxon>
        <taxon>Pseudomonadota</taxon>
        <taxon>Gammaproteobacteria</taxon>
        <taxon>Enterobacterales</taxon>
        <taxon>Yersiniaceae</taxon>
        <taxon>Serratia</taxon>
    </lineage>
</organism>
<evidence type="ECO:0000256" key="1">
    <source>
        <dbReference type="SAM" id="SignalP"/>
    </source>
</evidence>
<gene>
    <name evidence="2" type="ORF">SAMEA4384070_03968</name>
</gene>
<feature type="chain" id="PRO_5012986631" description="Tetratricopeptide repeat" evidence="1">
    <location>
        <begin position="22"/>
        <end position="235"/>
    </location>
</feature>
<keyword evidence="1" id="KW-0732">Signal</keyword>
<dbReference type="OrthoDB" id="6710670at2"/>
<dbReference type="RefSeq" id="WP_095099038.1">
    <property type="nucleotide sequence ID" value="NZ_CAMIQD010000001.1"/>
</dbReference>
<feature type="signal peptide" evidence="1">
    <location>
        <begin position="1"/>
        <end position="21"/>
    </location>
</feature>
<keyword evidence="3" id="KW-1185">Reference proteome</keyword>
<dbReference type="GeneID" id="75029090"/>
<dbReference type="Proteomes" id="UP000215134">
    <property type="component" value="Chromosome 1"/>
</dbReference>
<evidence type="ECO:0008006" key="4">
    <source>
        <dbReference type="Google" id="ProtNLM"/>
    </source>
</evidence>
<proteinExistence type="predicted"/>
<evidence type="ECO:0000313" key="2">
    <source>
        <dbReference type="EMBL" id="SNW04701.1"/>
    </source>
</evidence>
<name>A0A240C9I0_SERFI</name>
<reference evidence="2 3" key="1">
    <citation type="submission" date="2017-06" db="EMBL/GenBank/DDBJ databases">
        <authorList>
            <consortium name="Pathogen Informatics"/>
        </authorList>
    </citation>
    <scope>NUCLEOTIDE SEQUENCE [LARGE SCALE GENOMIC DNA]</scope>
    <source>
        <strain evidence="2 3">NCTC12148</strain>
    </source>
</reference>
<dbReference type="InterPro" id="IPR011990">
    <property type="entry name" value="TPR-like_helical_dom_sf"/>
</dbReference>
<evidence type="ECO:0000313" key="3">
    <source>
        <dbReference type="Proteomes" id="UP000215134"/>
    </source>
</evidence>